<feature type="repeat" description="Solcar" evidence="16">
    <location>
        <begin position="11"/>
        <end position="100"/>
    </location>
</feature>
<evidence type="ECO:0000256" key="15">
    <source>
        <dbReference type="ARBA" id="ARBA00052710"/>
    </source>
</evidence>
<reference evidence="18" key="1">
    <citation type="submission" date="2022-12" db="EMBL/GenBank/DDBJ databases">
        <title>Genome assemblies of Blomia tropicalis.</title>
        <authorList>
            <person name="Cui Y."/>
        </authorList>
    </citation>
    <scope>NUCLEOTIDE SEQUENCE</scope>
    <source>
        <tissue evidence="18">Adult mites</tissue>
    </source>
</reference>
<dbReference type="GO" id="GO:0015297">
    <property type="term" value="F:antiporter activity"/>
    <property type="evidence" value="ECO:0007669"/>
    <property type="project" value="UniProtKB-KW"/>
</dbReference>
<comment type="catalytic activity">
    <reaction evidence="15">
        <text>succinate(in) + 2-oxoglutarate(out) = succinate(out) + 2-oxoglutarate(in)</text>
        <dbReference type="Rhea" id="RHEA:71595"/>
        <dbReference type="ChEBI" id="CHEBI:16810"/>
        <dbReference type="ChEBI" id="CHEBI:30031"/>
    </reaction>
</comment>
<dbReference type="GO" id="GO:0006869">
    <property type="term" value="P:lipid transport"/>
    <property type="evidence" value="ECO:0007669"/>
    <property type="project" value="UniProtKB-KW"/>
</dbReference>
<gene>
    <name evidence="18" type="ORF">RDWZM_003463</name>
</gene>
<evidence type="ECO:0000256" key="1">
    <source>
        <dbReference type="ARBA" id="ARBA00004141"/>
    </source>
</evidence>
<keyword evidence="8" id="KW-0445">Lipid transport</keyword>
<comment type="catalytic activity">
    <reaction evidence="14">
        <text>malonate(in) + 2-oxoglutarate(out) = malonate(out) + 2-oxoglutarate(in)</text>
        <dbReference type="Rhea" id="RHEA:71591"/>
        <dbReference type="ChEBI" id="CHEBI:15792"/>
        <dbReference type="ChEBI" id="CHEBI:16810"/>
    </reaction>
</comment>
<dbReference type="InterPro" id="IPR050391">
    <property type="entry name" value="Mito_Metabolite_Transporter"/>
</dbReference>
<dbReference type="Gene3D" id="1.50.40.10">
    <property type="entry name" value="Mitochondrial carrier domain"/>
    <property type="match status" value="1"/>
</dbReference>
<feature type="repeat" description="Solcar" evidence="16">
    <location>
        <begin position="211"/>
        <end position="300"/>
    </location>
</feature>
<comment type="catalytic activity">
    <reaction evidence="12">
        <text>oxaloacetate(in) + 2-oxoglutarate(out) = oxaloacetate(out) + 2-oxoglutarate(in)</text>
        <dbReference type="Rhea" id="RHEA:71603"/>
        <dbReference type="ChEBI" id="CHEBI:16452"/>
        <dbReference type="ChEBI" id="CHEBI:16810"/>
    </reaction>
</comment>
<evidence type="ECO:0000256" key="6">
    <source>
        <dbReference type="ARBA" id="ARBA00022737"/>
    </source>
</evidence>
<protein>
    <recommendedName>
        <fullName evidence="11">Mitochondrial 2-oxoglutarate/malate carrier protein</fullName>
    </recommendedName>
</protein>
<dbReference type="Proteomes" id="UP001142055">
    <property type="component" value="Chromosome 1"/>
</dbReference>
<evidence type="ECO:0000256" key="8">
    <source>
        <dbReference type="ARBA" id="ARBA00023055"/>
    </source>
</evidence>
<dbReference type="OMA" id="TLWRGAI"/>
<evidence type="ECO:0000256" key="13">
    <source>
        <dbReference type="ARBA" id="ARBA00050291"/>
    </source>
</evidence>
<keyword evidence="9 16" id="KW-0472">Membrane</keyword>
<keyword evidence="6" id="KW-0677">Repeat</keyword>
<evidence type="ECO:0000256" key="11">
    <source>
        <dbReference type="ARBA" id="ARBA00040264"/>
    </source>
</evidence>
<dbReference type="InterPro" id="IPR023395">
    <property type="entry name" value="MCP_dom_sf"/>
</dbReference>
<evidence type="ECO:0000313" key="19">
    <source>
        <dbReference type="Proteomes" id="UP001142055"/>
    </source>
</evidence>
<dbReference type="Pfam" id="PF00153">
    <property type="entry name" value="Mito_carr"/>
    <property type="match status" value="3"/>
</dbReference>
<dbReference type="InterPro" id="IPR002067">
    <property type="entry name" value="MCP"/>
</dbReference>
<evidence type="ECO:0000256" key="14">
    <source>
        <dbReference type="ARBA" id="ARBA00052538"/>
    </source>
</evidence>
<accession>A0A9Q0RQW5</accession>
<feature type="repeat" description="Solcar" evidence="16">
    <location>
        <begin position="111"/>
        <end position="202"/>
    </location>
</feature>
<evidence type="ECO:0000256" key="17">
    <source>
        <dbReference type="RuleBase" id="RU000488"/>
    </source>
</evidence>
<dbReference type="EMBL" id="JAPWDV010000001">
    <property type="protein sequence ID" value="KAJ6224918.1"/>
    <property type="molecule type" value="Genomic_DNA"/>
</dbReference>
<evidence type="ECO:0000256" key="5">
    <source>
        <dbReference type="ARBA" id="ARBA00022692"/>
    </source>
</evidence>
<proteinExistence type="inferred from homology"/>
<evidence type="ECO:0000256" key="16">
    <source>
        <dbReference type="PROSITE-ProRule" id="PRU00282"/>
    </source>
</evidence>
<dbReference type="PROSITE" id="PS50920">
    <property type="entry name" value="SOLCAR"/>
    <property type="match status" value="3"/>
</dbReference>
<keyword evidence="7" id="KW-1133">Transmembrane helix</keyword>
<comment type="subcellular location">
    <subcellularLocation>
        <location evidence="1">Membrane</location>
        <topology evidence="1">Multi-pass membrane protein</topology>
    </subcellularLocation>
</comment>
<evidence type="ECO:0000256" key="7">
    <source>
        <dbReference type="ARBA" id="ARBA00022989"/>
    </source>
</evidence>
<sequence>MANQQQQPKQIPNLVKFAFGGTAGMAATCFVQPLDLVKNRMQLSGVGGQAKEHKTSLHVIQAVIRNEGLSGLYAGLSAGLLRQASYTTVRMGVYTSIFDTYTREYSQGKPPGFFIKAAMGMTAGAVGAFFGTPAEVSLIRMTSDGRLPPAERRGYKNVFDALLRITREEGLFTLWRGCIPTIGRAMVVNAAQLASYSQAKQILLSTSYFSDNIGCHFAASMISGLITTAASMPVDIAKTRIQNMKMINGRPEYTGALDVLGKVIRNEGIFALWKGFTPYYARLGPHTVLTFIFLEQMNKSYREYVLGDKSGGGGL</sequence>
<comment type="catalytic activity">
    <reaction evidence="13">
        <text>maleate(in) + 2-oxoglutarate(out) = maleate(out) + 2-oxoglutarate(in)</text>
        <dbReference type="Rhea" id="RHEA:71599"/>
        <dbReference type="ChEBI" id="CHEBI:16810"/>
        <dbReference type="ChEBI" id="CHEBI:30780"/>
    </reaction>
</comment>
<evidence type="ECO:0000256" key="3">
    <source>
        <dbReference type="ARBA" id="ARBA00022448"/>
    </source>
</evidence>
<evidence type="ECO:0000256" key="10">
    <source>
        <dbReference type="ARBA" id="ARBA00036491"/>
    </source>
</evidence>
<evidence type="ECO:0000256" key="4">
    <source>
        <dbReference type="ARBA" id="ARBA00022449"/>
    </source>
</evidence>
<comment type="similarity">
    <text evidence="2 17">Belongs to the mitochondrial carrier (TC 2.A.29) family.</text>
</comment>
<comment type="catalytic activity">
    <reaction evidence="10">
        <text>(S)-malate(in) + 2-oxoglutarate(out) = (S)-malate(out) + 2-oxoglutarate(in)</text>
        <dbReference type="Rhea" id="RHEA:71587"/>
        <dbReference type="ChEBI" id="CHEBI:15589"/>
        <dbReference type="ChEBI" id="CHEBI:16810"/>
    </reaction>
</comment>
<dbReference type="InterPro" id="IPR018108">
    <property type="entry name" value="MCP_transmembrane"/>
</dbReference>
<evidence type="ECO:0000313" key="18">
    <source>
        <dbReference type="EMBL" id="KAJ6224918.1"/>
    </source>
</evidence>
<dbReference type="FunFam" id="1.50.40.10:FF:000013">
    <property type="entry name" value="Mitochondrial 2-oxoglutarate/malate carrier protein-like protein"/>
    <property type="match status" value="1"/>
</dbReference>
<name>A0A9Q0RQW5_BLOTA</name>
<organism evidence="18 19">
    <name type="scientific">Blomia tropicalis</name>
    <name type="common">Mite</name>
    <dbReference type="NCBI Taxonomy" id="40697"/>
    <lineage>
        <taxon>Eukaryota</taxon>
        <taxon>Metazoa</taxon>
        <taxon>Ecdysozoa</taxon>
        <taxon>Arthropoda</taxon>
        <taxon>Chelicerata</taxon>
        <taxon>Arachnida</taxon>
        <taxon>Acari</taxon>
        <taxon>Acariformes</taxon>
        <taxon>Sarcoptiformes</taxon>
        <taxon>Astigmata</taxon>
        <taxon>Glycyphagoidea</taxon>
        <taxon>Echimyopodidae</taxon>
        <taxon>Blomia</taxon>
    </lineage>
</organism>
<evidence type="ECO:0000256" key="9">
    <source>
        <dbReference type="ARBA" id="ARBA00023136"/>
    </source>
</evidence>
<dbReference type="PANTHER" id="PTHR45618">
    <property type="entry name" value="MITOCHONDRIAL DICARBOXYLATE CARRIER-RELATED"/>
    <property type="match status" value="1"/>
</dbReference>
<evidence type="ECO:0000256" key="2">
    <source>
        <dbReference type="ARBA" id="ARBA00006375"/>
    </source>
</evidence>
<dbReference type="SUPFAM" id="SSF103506">
    <property type="entry name" value="Mitochondrial carrier"/>
    <property type="match status" value="1"/>
</dbReference>
<keyword evidence="3 17" id="KW-0813">Transport</keyword>
<keyword evidence="4" id="KW-0050">Antiport</keyword>
<evidence type="ECO:0000256" key="12">
    <source>
        <dbReference type="ARBA" id="ARBA00050120"/>
    </source>
</evidence>
<dbReference type="GO" id="GO:0016020">
    <property type="term" value="C:membrane"/>
    <property type="evidence" value="ECO:0007669"/>
    <property type="project" value="UniProtKB-SubCell"/>
</dbReference>
<keyword evidence="19" id="KW-1185">Reference proteome</keyword>
<keyword evidence="5 16" id="KW-0812">Transmembrane</keyword>
<dbReference type="AlphaFoldDB" id="A0A9Q0RQW5"/>
<comment type="caution">
    <text evidence="18">The sequence shown here is derived from an EMBL/GenBank/DDBJ whole genome shotgun (WGS) entry which is preliminary data.</text>
</comment>
<dbReference type="PRINTS" id="PR00784">
    <property type="entry name" value="MTUNCOUPLING"/>
</dbReference>